<evidence type="ECO:0000256" key="2">
    <source>
        <dbReference type="ARBA" id="ARBA00022692"/>
    </source>
</evidence>
<evidence type="ECO:0000256" key="1">
    <source>
        <dbReference type="ARBA" id="ARBA00004194"/>
    </source>
</evidence>
<dbReference type="EMBL" id="GEDV01009410">
    <property type="protein sequence ID" value="JAP79147.1"/>
    <property type="molecule type" value="Transcribed_RNA"/>
</dbReference>
<comment type="similarity">
    <text evidence="7">Belongs to the SPRING family.</text>
</comment>
<evidence type="ECO:0000256" key="6">
    <source>
        <dbReference type="ARBA" id="ARBA00023180"/>
    </source>
</evidence>
<dbReference type="PANTHER" id="PTHR13481">
    <property type="entry name" value="SREBP REGULATING GENE PROTEIN"/>
    <property type="match status" value="1"/>
</dbReference>
<evidence type="ECO:0000256" key="8">
    <source>
        <dbReference type="ARBA" id="ARBA00023485"/>
    </source>
</evidence>
<feature type="compositionally biased region" description="Polar residues" evidence="9">
    <location>
        <begin position="199"/>
        <end position="210"/>
    </location>
</feature>
<protein>
    <recommendedName>
        <fullName evidence="8">SREBP regulating gene protein</fullName>
    </recommendedName>
</protein>
<evidence type="ECO:0000256" key="7">
    <source>
        <dbReference type="ARBA" id="ARBA00023461"/>
    </source>
</evidence>
<feature type="region of interest" description="Disordered" evidence="9">
    <location>
        <begin position="188"/>
        <end position="210"/>
    </location>
</feature>
<reference evidence="10" key="1">
    <citation type="journal article" date="2016" name="Ticks Tick Borne Dis.">
        <title>De novo assembly and annotation of the salivary gland transcriptome of Rhipicephalus appendiculatus male and female ticks during blood feeding.</title>
        <authorList>
            <person name="de Castro M.H."/>
            <person name="de Klerk D."/>
            <person name="Pienaar R."/>
            <person name="Latif A.A."/>
            <person name="Rees D.J."/>
            <person name="Mans B.J."/>
        </authorList>
    </citation>
    <scope>NUCLEOTIDE SEQUENCE</scope>
    <source>
        <tissue evidence="10">Salivary glands</tissue>
    </source>
</reference>
<evidence type="ECO:0000256" key="9">
    <source>
        <dbReference type="SAM" id="MobiDB-lite"/>
    </source>
</evidence>
<keyword evidence="4" id="KW-0333">Golgi apparatus</keyword>
<name>A0A131YJL6_RHIAP</name>
<evidence type="ECO:0000256" key="3">
    <source>
        <dbReference type="ARBA" id="ARBA00022989"/>
    </source>
</evidence>
<keyword evidence="6" id="KW-0325">Glycoprotein</keyword>
<dbReference type="PANTHER" id="PTHR13481:SF0">
    <property type="entry name" value="SREBP REGULATING GENE PROTEIN"/>
    <property type="match status" value="1"/>
</dbReference>
<evidence type="ECO:0000313" key="10">
    <source>
        <dbReference type="EMBL" id="JAP79147.1"/>
    </source>
</evidence>
<keyword evidence="3" id="KW-1133">Transmembrane helix</keyword>
<keyword evidence="2" id="KW-0812">Transmembrane</keyword>
<proteinExistence type="inferred from homology"/>
<dbReference type="InterPro" id="IPR019352">
    <property type="entry name" value="SPRING1"/>
</dbReference>
<accession>A0A131YJL6</accession>
<evidence type="ECO:0000256" key="4">
    <source>
        <dbReference type="ARBA" id="ARBA00023034"/>
    </source>
</evidence>
<sequence>MVTKVIVRFLKKRIVLAVIFCVSLLYCLSSLLTEDSLSVETNETLGKISLPPSSFKWHVDKEKSNSSAPVSCRNSVQGKVLVADDRGYVCQRSEVASNGCCIAEASSTRRYCCDTCQPNGCCSIYEYCISCCMHPQKITILQKILGKASDTFKMLVASITDHFELCLTKCRTSSDSVHHENSYRDPKAKHCYADEPPGQQMSTRSQLMKE</sequence>
<dbReference type="GO" id="GO:2000640">
    <property type="term" value="P:positive regulation of SREBP signaling pathway"/>
    <property type="evidence" value="ECO:0007669"/>
    <property type="project" value="InterPro"/>
</dbReference>
<evidence type="ECO:0000256" key="5">
    <source>
        <dbReference type="ARBA" id="ARBA00023136"/>
    </source>
</evidence>
<keyword evidence="5" id="KW-0472">Membrane</keyword>
<dbReference type="AlphaFoldDB" id="A0A131YJL6"/>
<dbReference type="GO" id="GO:0000139">
    <property type="term" value="C:Golgi membrane"/>
    <property type="evidence" value="ECO:0007669"/>
    <property type="project" value="UniProtKB-SubCell"/>
</dbReference>
<comment type="subcellular location">
    <subcellularLocation>
        <location evidence="1">Golgi apparatus membrane</location>
        <topology evidence="1">Single-pass membrane protein</topology>
    </subcellularLocation>
</comment>
<organism evidence="10">
    <name type="scientific">Rhipicephalus appendiculatus</name>
    <name type="common">Brown ear tick</name>
    <dbReference type="NCBI Taxonomy" id="34631"/>
    <lineage>
        <taxon>Eukaryota</taxon>
        <taxon>Metazoa</taxon>
        <taxon>Ecdysozoa</taxon>
        <taxon>Arthropoda</taxon>
        <taxon>Chelicerata</taxon>
        <taxon>Arachnida</taxon>
        <taxon>Acari</taxon>
        <taxon>Parasitiformes</taxon>
        <taxon>Ixodida</taxon>
        <taxon>Ixodoidea</taxon>
        <taxon>Ixodidae</taxon>
        <taxon>Rhipicephalinae</taxon>
        <taxon>Rhipicephalus</taxon>
        <taxon>Rhipicephalus</taxon>
    </lineage>
</organism>
<dbReference type="Pfam" id="PF10218">
    <property type="entry name" value="SPRING1"/>
    <property type="match status" value="1"/>
</dbReference>